<dbReference type="GO" id="GO:0042626">
    <property type="term" value="F:ATPase-coupled transmembrane transporter activity"/>
    <property type="evidence" value="ECO:0007669"/>
    <property type="project" value="TreeGrafter"/>
</dbReference>
<dbReference type="Gene3D" id="3.40.50.300">
    <property type="entry name" value="P-loop containing nucleotide triphosphate hydrolases"/>
    <property type="match status" value="1"/>
</dbReference>
<dbReference type="PANTHER" id="PTHR24221">
    <property type="entry name" value="ATP-BINDING CASSETTE SUB-FAMILY B"/>
    <property type="match status" value="1"/>
</dbReference>
<evidence type="ECO:0000313" key="3">
    <source>
        <dbReference type="Proteomes" id="UP000663829"/>
    </source>
</evidence>
<accession>A0A816GHX6</accession>
<sequence>SKIGLISQEPTLFDMTIQENIAYGDHSRQIPMTEIIEAAKKANIHDFIRLLPQ</sequence>
<feature type="non-terminal residue" evidence="1">
    <location>
        <position position="53"/>
    </location>
</feature>
<dbReference type="AlphaFoldDB" id="A0A816GHX6"/>
<dbReference type="Proteomes" id="UP000681722">
    <property type="component" value="Unassembled WGS sequence"/>
</dbReference>
<dbReference type="SUPFAM" id="SSF52540">
    <property type="entry name" value="P-loop containing nucleoside triphosphate hydrolases"/>
    <property type="match status" value="1"/>
</dbReference>
<evidence type="ECO:0000313" key="1">
    <source>
        <dbReference type="EMBL" id="CAF1673642.1"/>
    </source>
</evidence>
<reference evidence="1" key="1">
    <citation type="submission" date="2021-02" db="EMBL/GenBank/DDBJ databases">
        <authorList>
            <person name="Nowell W R."/>
        </authorList>
    </citation>
    <scope>NUCLEOTIDE SEQUENCE</scope>
</reference>
<dbReference type="PANTHER" id="PTHR24221:SF410">
    <property type="entry name" value="MULTIDRUG RESISTANCE PROTEIN HOMOLOG 49-RELATED"/>
    <property type="match status" value="1"/>
</dbReference>
<dbReference type="EMBL" id="CAJNOQ010062324">
    <property type="protein sequence ID" value="CAF1673642.1"/>
    <property type="molecule type" value="Genomic_DNA"/>
</dbReference>
<evidence type="ECO:0008006" key="4">
    <source>
        <dbReference type="Google" id="ProtNLM"/>
    </source>
</evidence>
<gene>
    <name evidence="1" type="ORF">GPM918_LOCUS46401</name>
    <name evidence="2" type="ORF">SRO942_LOCUS50511</name>
</gene>
<dbReference type="GO" id="GO:0016020">
    <property type="term" value="C:membrane"/>
    <property type="evidence" value="ECO:0007669"/>
    <property type="project" value="TreeGrafter"/>
</dbReference>
<comment type="caution">
    <text evidence="1">The sequence shown here is derived from an EMBL/GenBank/DDBJ whole genome shotgun (WGS) entry which is preliminary data.</text>
</comment>
<dbReference type="EMBL" id="CAJOBC010144062">
    <property type="protein sequence ID" value="CAF4655355.1"/>
    <property type="molecule type" value="Genomic_DNA"/>
</dbReference>
<feature type="non-terminal residue" evidence="1">
    <location>
        <position position="1"/>
    </location>
</feature>
<dbReference type="InterPro" id="IPR039421">
    <property type="entry name" value="Type_1_exporter"/>
</dbReference>
<dbReference type="OrthoDB" id="6500128at2759"/>
<dbReference type="InterPro" id="IPR027417">
    <property type="entry name" value="P-loop_NTPase"/>
</dbReference>
<organism evidence="1 3">
    <name type="scientific">Didymodactylos carnosus</name>
    <dbReference type="NCBI Taxonomy" id="1234261"/>
    <lineage>
        <taxon>Eukaryota</taxon>
        <taxon>Metazoa</taxon>
        <taxon>Spiralia</taxon>
        <taxon>Gnathifera</taxon>
        <taxon>Rotifera</taxon>
        <taxon>Eurotatoria</taxon>
        <taxon>Bdelloidea</taxon>
        <taxon>Philodinida</taxon>
        <taxon>Philodinidae</taxon>
        <taxon>Didymodactylos</taxon>
    </lineage>
</organism>
<dbReference type="Proteomes" id="UP000663829">
    <property type="component" value="Unassembled WGS sequence"/>
</dbReference>
<name>A0A816GHX6_9BILA</name>
<evidence type="ECO:0000313" key="2">
    <source>
        <dbReference type="EMBL" id="CAF4655355.1"/>
    </source>
</evidence>
<proteinExistence type="predicted"/>
<keyword evidence="3" id="KW-1185">Reference proteome</keyword>
<protein>
    <recommendedName>
        <fullName evidence="4">p-glycoprotein</fullName>
    </recommendedName>
</protein>